<name>A0ABP8JXW0_9BACT</name>
<gene>
    <name evidence="2" type="ORF">GCM10023187_07300</name>
</gene>
<feature type="signal peptide" evidence="1">
    <location>
        <begin position="1"/>
        <end position="24"/>
    </location>
</feature>
<organism evidence="2 3">
    <name type="scientific">Nibrella viscosa</name>
    <dbReference type="NCBI Taxonomy" id="1084524"/>
    <lineage>
        <taxon>Bacteria</taxon>
        <taxon>Pseudomonadati</taxon>
        <taxon>Bacteroidota</taxon>
        <taxon>Cytophagia</taxon>
        <taxon>Cytophagales</taxon>
        <taxon>Spirosomataceae</taxon>
        <taxon>Nibrella</taxon>
    </lineage>
</organism>
<keyword evidence="3" id="KW-1185">Reference proteome</keyword>
<feature type="chain" id="PRO_5045791665" description="Outer membrane protein beta-barrel domain-containing protein" evidence="1">
    <location>
        <begin position="25"/>
        <end position="178"/>
    </location>
</feature>
<comment type="caution">
    <text evidence="2">The sequence shown here is derived from an EMBL/GenBank/DDBJ whole genome shotgun (WGS) entry which is preliminary data.</text>
</comment>
<dbReference type="RefSeq" id="WP_345264057.1">
    <property type="nucleotide sequence ID" value="NZ_BAABHB010000001.1"/>
</dbReference>
<evidence type="ECO:0000256" key="1">
    <source>
        <dbReference type="SAM" id="SignalP"/>
    </source>
</evidence>
<dbReference type="EMBL" id="BAABHB010000001">
    <property type="protein sequence ID" value="GAA4397626.1"/>
    <property type="molecule type" value="Genomic_DNA"/>
</dbReference>
<keyword evidence="1" id="KW-0732">Signal</keyword>
<proteinExistence type="predicted"/>
<reference evidence="3" key="1">
    <citation type="journal article" date="2019" name="Int. J. Syst. Evol. Microbiol.">
        <title>The Global Catalogue of Microorganisms (GCM) 10K type strain sequencing project: providing services to taxonomists for standard genome sequencing and annotation.</title>
        <authorList>
            <consortium name="The Broad Institute Genomics Platform"/>
            <consortium name="The Broad Institute Genome Sequencing Center for Infectious Disease"/>
            <person name="Wu L."/>
            <person name="Ma J."/>
        </authorList>
    </citation>
    <scope>NUCLEOTIDE SEQUENCE [LARGE SCALE GENOMIC DNA]</scope>
    <source>
        <strain evidence="3">JCM 17925</strain>
    </source>
</reference>
<accession>A0ABP8JXW0</accession>
<dbReference type="Proteomes" id="UP001500936">
    <property type="component" value="Unassembled WGS sequence"/>
</dbReference>
<evidence type="ECO:0000313" key="2">
    <source>
        <dbReference type="EMBL" id="GAA4397626.1"/>
    </source>
</evidence>
<evidence type="ECO:0000313" key="3">
    <source>
        <dbReference type="Proteomes" id="UP001500936"/>
    </source>
</evidence>
<evidence type="ECO:0008006" key="4">
    <source>
        <dbReference type="Google" id="ProtNLM"/>
    </source>
</evidence>
<protein>
    <recommendedName>
        <fullName evidence="4">Outer membrane protein beta-barrel domain-containing protein</fullName>
    </recommendedName>
</protein>
<sequence length="178" mass="19873">MKKKYLFAITLLLVSLGITTKASAQYTNWAVGFRLGEPAGINVRKYFAENRAIDVNIGTFGGLYGNNRDYLRGAYRSVGITLQGHYLFHNRLFGKDSMHGYYGFGGQINSRRYYPDRLAYVNEYETRLSLGASGVAGAEYFLPNRPLSVFLEAGLYAEALPSPLFFNVQSGLGLRLNL</sequence>